<dbReference type="Proteomes" id="UP000016491">
    <property type="component" value="Unassembled WGS sequence"/>
</dbReference>
<feature type="domain" description="Phospholipase C/D" evidence="1">
    <location>
        <begin position="12"/>
        <end position="156"/>
    </location>
</feature>
<name>A0ABC9U3J1_CLOSY</name>
<dbReference type="EMBL" id="AWSU01000028">
    <property type="protein sequence ID" value="ERI80383.1"/>
    <property type="molecule type" value="Genomic_DNA"/>
</dbReference>
<organism evidence="2 3">
    <name type="scientific">[Clostridium] symbiosum ATCC 14940</name>
    <dbReference type="NCBI Taxonomy" id="411472"/>
    <lineage>
        <taxon>Bacteria</taxon>
        <taxon>Bacillati</taxon>
        <taxon>Bacillota</taxon>
        <taxon>Clostridia</taxon>
        <taxon>Lachnospirales</taxon>
        <taxon>Lachnospiraceae</taxon>
        <taxon>Otoolea</taxon>
    </lineage>
</organism>
<dbReference type="InterPro" id="IPR029002">
    <property type="entry name" value="PLPC/GPLD1"/>
</dbReference>
<gene>
    <name evidence="2" type="ORF">CLOSYM_00359</name>
</gene>
<accession>A0ABC9U3J1</accession>
<protein>
    <recommendedName>
        <fullName evidence="1">Phospholipase C/D domain-containing protein</fullName>
    </recommendedName>
</protein>
<evidence type="ECO:0000313" key="3">
    <source>
        <dbReference type="Proteomes" id="UP000016491"/>
    </source>
</evidence>
<evidence type="ECO:0000259" key="1">
    <source>
        <dbReference type="Pfam" id="PF00882"/>
    </source>
</evidence>
<proteinExistence type="predicted"/>
<sequence>MEEGIIMPGFTTHYIFGMKAYNDMPNSQLKHIVAKYRWLYQLGLQGPDIFFYNIPILRHQDYRNVGSHMHEHQVSQFFDCCLRHIGLISSRQQKEEAVAYLAGFINHYIADSICHPFIYGRIGYDINEPSTKNHGLHAALENELDAILLWKYKKKKPSEFNQTASICLNGQELQFISHFLASCINETYYPITYRNNFQVTPAMVHRSVWAIRFGCRTLADKSGRKKNSIEFVESLFLKQPVASAKLVTDTISNYRNSCNLDHQPWCNPWKRSLASTASFVDLFHQTLAKCSNVYYLLNNCITSPVSLDKQDLSLLMNELGNYSYHSGLPVS</sequence>
<dbReference type="AlphaFoldDB" id="A0ABC9U3J1"/>
<reference evidence="2 3" key="1">
    <citation type="submission" date="2013-07" db="EMBL/GenBank/DDBJ databases">
        <authorList>
            <person name="Weinstock G."/>
            <person name="Sodergren E."/>
            <person name="Wylie T."/>
            <person name="Fulton L."/>
            <person name="Fulton R."/>
            <person name="Fronick C."/>
            <person name="O'Laughlin M."/>
            <person name="Godfrey J."/>
            <person name="Miner T."/>
            <person name="Herter B."/>
            <person name="Appelbaum E."/>
            <person name="Cordes M."/>
            <person name="Lek S."/>
            <person name="Wollam A."/>
            <person name="Pepin K.H."/>
            <person name="Palsikar V.B."/>
            <person name="Mitreva M."/>
            <person name="Wilson R.K."/>
        </authorList>
    </citation>
    <scope>NUCLEOTIDE SEQUENCE [LARGE SCALE GENOMIC DNA]</scope>
    <source>
        <strain evidence="2 3">ATCC 14940</strain>
    </source>
</reference>
<dbReference type="Pfam" id="PF00882">
    <property type="entry name" value="Zn_dep_PLPC"/>
    <property type="match status" value="1"/>
</dbReference>
<evidence type="ECO:0000313" key="2">
    <source>
        <dbReference type="EMBL" id="ERI80383.1"/>
    </source>
</evidence>
<comment type="caution">
    <text evidence="2">The sequence shown here is derived from an EMBL/GenBank/DDBJ whole genome shotgun (WGS) entry which is preliminary data.</text>
</comment>